<dbReference type="InterPro" id="IPR010730">
    <property type="entry name" value="HET"/>
</dbReference>
<dbReference type="PANTHER" id="PTHR33112">
    <property type="entry name" value="DOMAIN PROTEIN, PUTATIVE-RELATED"/>
    <property type="match status" value="1"/>
</dbReference>
<keyword evidence="3" id="KW-1185">Reference proteome</keyword>
<dbReference type="InParanoid" id="A0A2T3AXF9"/>
<dbReference type="OrthoDB" id="5428863at2759"/>
<dbReference type="Pfam" id="PF06985">
    <property type="entry name" value="HET"/>
    <property type="match status" value="1"/>
</dbReference>
<feature type="domain" description="Heterokaryon incompatibility" evidence="1">
    <location>
        <begin position="57"/>
        <end position="136"/>
    </location>
</feature>
<organism evidence="2 3">
    <name type="scientific">Amorphotheca resinae ATCC 22711</name>
    <dbReference type="NCBI Taxonomy" id="857342"/>
    <lineage>
        <taxon>Eukaryota</taxon>
        <taxon>Fungi</taxon>
        <taxon>Dikarya</taxon>
        <taxon>Ascomycota</taxon>
        <taxon>Pezizomycotina</taxon>
        <taxon>Leotiomycetes</taxon>
        <taxon>Helotiales</taxon>
        <taxon>Amorphothecaceae</taxon>
        <taxon>Amorphotheca</taxon>
    </lineage>
</organism>
<dbReference type="PANTHER" id="PTHR33112:SF12">
    <property type="entry name" value="HETEROKARYON INCOMPATIBILITY DOMAIN-CONTAINING PROTEIN"/>
    <property type="match status" value="1"/>
</dbReference>
<sequence>MARPNYNTIDEWLSYCSQNHPRCQPQCSSGLRSITLLDVHTRRLVQYPSADGQGCDYIALSYVWGSTPQQTISKTKALPENLPRTISNAMTAVNELGKRYLWVDSICIDQSNLTEKSNQIELMDLIYQGAFATIVA</sequence>
<dbReference type="RefSeq" id="XP_024719332.1">
    <property type="nucleotide sequence ID" value="XM_024861050.1"/>
</dbReference>
<reference evidence="2 3" key="1">
    <citation type="journal article" date="2018" name="New Phytol.">
        <title>Comparative genomics and transcriptomics depict ericoid mycorrhizal fungi as versatile saprotrophs and plant mutualists.</title>
        <authorList>
            <person name="Martino E."/>
            <person name="Morin E."/>
            <person name="Grelet G.A."/>
            <person name="Kuo A."/>
            <person name="Kohler A."/>
            <person name="Daghino S."/>
            <person name="Barry K.W."/>
            <person name="Cichocki N."/>
            <person name="Clum A."/>
            <person name="Dockter R.B."/>
            <person name="Hainaut M."/>
            <person name="Kuo R.C."/>
            <person name="LaButti K."/>
            <person name="Lindahl B.D."/>
            <person name="Lindquist E.A."/>
            <person name="Lipzen A."/>
            <person name="Khouja H.R."/>
            <person name="Magnuson J."/>
            <person name="Murat C."/>
            <person name="Ohm R.A."/>
            <person name="Singer S.W."/>
            <person name="Spatafora J.W."/>
            <person name="Wang M."/>
            <person name="Veneault-Fourrey C."/>
            <person name="Henrissat B."/>
            <person name="Grigoriev I.V."/>
            <person name="Martin F.M."/>
            <person name="Perotto S."/>
        </authorList>
    </citation>
    <scope>NUCLEOTIDE SEQUENCE [LARGE SCALE GENOMIC DNA]</scope>
    <source>
        <strain evidence="2 3">ATCC 22711</strain>
    </source>
</reference>
<dbReference type="Proteomes" id="UP000241818">
    <property type="component" value="Unassembled WGS sequence"/>
</dbReference>
<evidence type="ECO:0000259" key="1">
    <source>
        <dbReference type="Pfam" id="PF06985"/>
    </source>
</evidence>
<dbReference type="STRING" id="857342.A0A2T3AXF9"/>
<proteinExistence type="predicted"/>
<evidence type="ECO:0000313" key="3">
    <source>
        <dbReference type="Proteomes" id="UP000241818"/>
    </source>
</evidence>
<dbReference type="GeneID" id="36569131"/>
<feature type="non-terminal residue" evidence="2">
    <location>
        <position position="136"/>
    </location>
</feature>
<name>A0A2T3AXF9_AMORE</name>
<accession>A0A2T3AXF9</accession>
<dbReference type="AlphaFoldDB" id="A0A2T3AXF9"/>
<evidence type="ECO:0000313" key="2">
    <source>
        <dbReference type="EMBL" id="PSS13341.1"/>
    </source>
</evidence>
<dbReference type="EMBL" id="KZ679014">
    <property type="protein sequence ID" value="PSS13341.1"/>
    <property type="molecule type" value="Genomic_DNA"/>
</dbReference>
<gene>
    <name evidence="2" type="ORF">M430DRAFT_106035</name>
</gene>
<protein>
    <recommendedName>
        <fullName evidence="1">Heterokaryon incompatibility domain-containing protein</fullName>
    </recommendedName>
</protein>